<dbReference type="InterPro" id="IPR039361">
    <property type="entry name" value="Cyclin"/>
</dbReference>
<dbReference type="Gene3D" id="1.10.472.10">
    <property type="entry name" value="Cyclin-like"/>
    <property type="match status" value="2"/>
</dbReference>
<feature type="domain" description="Cyclin-like" evidence="3">
    <location>
        <begin position="27"/>
        <end position="112"/>
    </location>
</feature>
<dbReference type="SMART" id="SM00385">
    <property type="entry name" value="CYCLIN"/>
    <property type="match status" value="1"/>
</dbReference>
<protein>
    <recommendedName>
        <fullName evidence="3">Cyclin-like domain-containing protein</fullName>
    </recommendedName>
</protein>
<organism evidence="4">
    <name type="scientific">Rhodosorus marinus</name>
    <dbReference type="NCBI Taxonomy" id="101924"/>
    <lineage>
        <taxon>Eukaryota</taxon>
        <taxon>Rhodophyta</taxon>
        <taxon>Stylonematophyceae</taxon>
        <taxon>Stylonematales</taxon>
        <taxon>Stylonemataceae</taxon>
        <taxon>Rhodosorus</taxon>
    </lineage>
</organism>
<gene>
    <name evidence="4" type="ORF">RMAR0315_LOCUS12391</name>
</gene>
<proteinExistence type="inferred from homology"/>
<dbReference type="CDD" id="cd00043">
    <property type="entry name" value="CYCLIN_SF"/>
    <property type="match status" value="1"/>
</dbReference>
<dbReference type="PANTHER" id="PTHR10177">
    <property type="entry name" value="CYCLINS"/>
    <property type="match status" value="1"/>
</dbReference>
<accession>A0A7S0BT62</accession>
<reference evidence="4" key="1">
    <citation type="submission" date="2021-01" db="EMBL/GenBank/DDBJ databases">
        <authorList>
            <person name="Corre E."/>
            <person name="Pelletier E."/>
            <person name="Niang G."/>
            <person name="Scheremetjew M."/>
            <person name="Finn R."/>
            <person name="Kale V."/>
            <person name="Holt S."/>
            <person name="Cochrane G."/>
            <person name="Meng A."/>
            <person name="Brown T."/>
            <person name="Cohen L."/>
        </authorList>
    </citation>
    <scope>NUCLEOTIDE SEQUENCE</scope>
    <source>
        <strain evidence="4">UTEX LB 2760</strain>
    </source>
</reference>
<evidence type="ECO:0000256" key="2">
    <source>
        <dbReference type="SAM" id="MobiDB-lite"/>
    </source>
</evidence>
<evidence type="ECO:0000313" key="4">
    <source>
        <dbReference type="EMBL" id="CAD8402386.1"/>
    </source>
</evidence>
<dbReference type="InterPro" id="IPR036915">
    <property type="entry name" value="Cyclin-like_sf"/>
</dbReference>
<evidence type="ECO:0000256" key="1">
    <source>
        <dbReference type="RuleBase" id="RU000383"/>
    </source>
</evidence>
<dbReference type="InterPro" id="IPR013763">
    <property type="entry name" value="Cyclin-like_dom"/>
</dbReference>
<dbReference type="Pfam" id="PF00134">
    <property type="entry name" value="Cyclin_N"/>
    <property type="match status" value="1"/>
</dbReference>
<comment type="similarity">
    <text evidence="1">Belongs to the cyclin family.</text>
</comment>
<dbReference type="InterPro" id="IPR006671">
    <property type="entry name" value="Cyclin_N"/>
</dbReference>
<feature type="compositionally biased region" description="Basic and acidic residues" evidence="2">
    <location>
        <begin position="222"/>
        <end position="232"/>
    </location>
</feature>
<name>A0A7S0BT62_9RHOD</name>
<dbReference type="SUPFAM" id="SSF47954">
    <property type="entry name" value="Cyclin-like"/>
    <property type="match status" value="2"/>
</dbReference>
<evidence type="ECO:0000259" key="3">
    <source>
        <dbReference type="SMART" id="SM00385"/>
    </source>
</evidence>
<sequence>MRLEEVYRCAEQNSKKSGIAMRALVMDWYSGLRKCLGLSIKCVELAMIYFDKVVSKTHVGRSKLYNLALVCLFVAIKFTETKTVSLQDLCSHSGTSGPDLDKIYRLEVEVLQILEWKLNYPTVTEYLTLFYLNIGSEDKIKEKLYALGEMAVTNCWTLDFLPSTVAAAILLIACDESQMEIFRCILLDVEMDTELLEDIVGFALERFQLDLPKQQPRKRVQKKDSDPLDTNHCKRKRSVHSDVLLSTSPCSVHEDGSSPS</sequence>
<dbReference type="EMBL" id="HBEK01022518">
    <property type="protein sequence ID" value="CAD8402386.1"/>
    <property type="molecule type" value="Transcribed_RNA"/>
</dbReference>
<dbReference type="AlphaFoldDB" id="A0A7S0BT62"/>
<feature type="region of interest" description="Disordered" evidence="2">
    <location>
        <begin position="215"/>
        <end position="237"/>
    </location>
</feature>
<keyword evidence="1" id="KW-0195">Cyclin</keyword>